<name>A0A1H9CYJ9_9SPIR</name>
<comment type="similarity">
    <text evidence="1">Belongs to the 'phage' integrase family.</text>
</comment>
<sequence>MYFTFRNHNGKVQITFLPARLRKSKLNKPYLLFKTKHSPFWYAQVRLPDGTISRNKSTGKENKTDAERTVMEWVVKGCVPERTSRTGRAIGKQSFTFISILNYLRTNDLSEQEINDLIEVMKARKIIQAAVRTNAKGDCDAMEYLIDFWTRDKSAYLREMELKGHSETNRHILNMRNIIKHYWKPLLEEKLLGEITRDDVKKIFMAESTQKLSPKTVKAVLQAVTIPLKWAHLNGMTENNCYSGIILPKSTPKKKVILSLEQTIKLFNAEWDNDRVKLACVIACFTGMRQGEILALQIRDIGEDRIFIRHSYSPYEGLKSPKNGEEREFRIPPELRDMILNQASFNPWGTGPESFIFFSPQSPDKPLSPKRFNRYLRRALESIGYPNPKEITFHSFRHEWCTNTLSDIGDQRICMIGSGHKTESVFNNYANHIQKEIALNKIAESTEHLFSPILKKLSSDAVYVIKDNEADEEENGVKLLPEKVGA</sequence>
<feature type="domain" description="Tyr recombinase" evidence="4">
    <location>
        <begin position="253"/>
        <end position="444"/>
    </location>
</feature>
<dbReference type="PANTHER" id="PTHR30349">
    <property type="entry name" value="PHAGE INTEGRASE-RELATED"/>
    <property type="match status" value="1"/>
</dbReference>
<dbReference type="AlphaFoldDB" id="A0A1H9CYJ9"/>
<dbReference type="InterPro" id="IPR013762">
    <property type="entry name" value="Integrase-like_cat_sf"/>
</dbReference>
<dbReference type="InterPro" id="IPR011010">
    <property type="entry name" value="DNA_brk_join_enz"/>
</dbReference>
<dbReference type="Gene3D" id="1.10.150.130">
    <property type="match status" value="1"/>
</dbReference>
<dbReference type="GO" id="GO:0003677">
    <property type="term" value="F:DNA binding"/>
    <property type="evidence" value="ECO:0007669"/>
    <property type="project" value="UniProtKB-KW"/>
</dbReference>
<organism evidence="5 6">
    <name type="scientific">Treponema bryantii</name>
    <dbReference type="NCBI Taxonomy" id="163"/>
    <lineage>
        <taxon>Bacteria</taxon>
        <taxon>Pseudomonadati</taxon>
        <taxon>Spirochaetota</taxon>
        <taxon>Spirochaetia</taxon>
        <taxon>Spirochaetales</taxon>
        <taxon>Treponemataceae</taxon>
        <taxon>Treponema</taxon>
    </lineage>
</organism>
<evidence type="ECO:0000259" key="4">
    <source>
        <dbReference type="PROSITE" id="PS51898"/>
    </source>
</evidence>
<keyword evidence="2" id="KW-0238">DNA-binding</keyword>
<dbReference type="Gene3D" id="1.10.443.10">
    <property type="entry name" value="Intergrase catalytic core"/>
    <property type="match status" value="1"/>
</dbReference>
<dbReference type="SUPFAM" id="SSF56349">
    <property type="entry name" value="DNA breaking-rejoining enzymes"/>
    <property type="match status" value="1"/>
</dbReference>
<protein>
    <submittedName>
        <fullName evidence="5">Site-specific recombinase XerD</fullName>
    </submittedName>
</protein>
<evidence type="ECO:0000256" key="1">
    <source>
        <dbReference type="ARBA" id="ARBA00008857"/>
    </source>
</evidence>
<evidence type="ECO:0000256" key="3">
    <source>
        <dbReference type="ARBA" id="ARBA00023172"/>
    </source>
</evidence>
<keyword evidence="6" id="KW-1185">Reference proteome</keyword>
<keyword evidence="3" id="KW-0233">DNA recombination</keyword>
<accession>A0A1H9CYJ9</accession>
<dbReference type="InterPro" id="IPR050090">
    <property type="entry name" value="Tyrosine_recombinase_XerCD"/>
</dbReference>
<dbReference type="PANTHER" id="PTHR30349:SF41">
    <property type="entry name" value="INTEGRASE_RECOMBINASE PROTEIN MJ0367-RELATED"/>
    <property type="match status" value="1"/>
</dbReference>
<dbReference type="OrthoDB" id="354470at2"/>
<evidence type="ECO:0000256" key="2">
    <source>
        <dbReference type="ARBA" id="ARBA00023125"/>
    </source>
</evidence>
<evidence type="ECO:0000313" key="5">
    <source>
        <dbReference type="EMBL" id="SEQ05618.1"/>
    </source>
</evidence>
<dbReference type="Pfam" id="PF00589">
    <property type="entry name" value="Phage_integrase"/>
    <property type="match status" value="1"/>
</dbReference>
<dbReference type="InterPro" id="IPR002104">
    <property type="entry name" value="Integrase_catalytic"/>
</dbReference>
<dbReference type="InterPro" id="IPR010998">
    <property type="entry name" value="Integrase_recombinase_N"/>
</dbReference>
<reference evidence="5 6" key="1">
    <citation type="submission" date="2016-10" db="EMBL/GenBank/DDBJ databases">
        <authorList>
            <person name="de Groot N.N."/>
        </authorList>
    </citation>
    <scope>NUCLEOTIDE SEQUENCE [LARGE SCALE GENOMIC DNA]</scope>
    <source>
        <strain evidence="5 6">B25</strain>
    </source>
</reference>
<dbReference type="EMBL" id="FOFU01000002">
    <property type="protein sequence ID" value="SEQ05618.1"/>
    <property type="molecule type" value="Genomic_DNA"/>
</dbReference>
<dbReference type="GO" id="GO:0015074">
    <property type="term" value="P:DNA integration"/>
    <property type="evidence" value="ECO:0007669"/>
    <property type="project" value="InterPro"/>
</dbReference>
<dbReference type="PROSITE" id="PS51898">
    <property type="entry name" value="TYR_RECOMBINASE"/>
    <property type="match status" value="1"/>
</dbReference>
<dbReference type="GO" id="GO:0006310">
    <property type="term" value="P:DNA recombination"/>
    <property type="evidence" value="ECO:0007669"/>
    <property type="project" value="UniProtKB-KW"/>
</dbReference>
<proteinExistence type="inferred from homology"/>
<dbReference type="Proteomes" id="UP000182360">
    <property type="component" value="Unassembled WGS sequence"/>
</dbReference>
<evidence type="ECO:0000313" key="6">
    <source>
        <dbReference type="Proteomes" id="UP000182360"/>
    </source>
</evidence>
<gene>
    <name evidence="5" type="ORF">SAMN04487977_102338</name>
</gene>